<dbReference type="PANTHER" id="PTHR22624:SF49">
    <property type="entry name" value="CYSTEINE PROTEASE"/>
    <property type="match status" value="1"/>
</dbReference>
<evidence type="ECO:0000313" key="16">
    <source>
        <dbReference type="Proteomes" id="UP000198372"/>
    </source>
</evidence>
<feature type="compositionally biased region" description="Polar residues" evidence="13">
    <location>
        <begin position="21"/>
        <end position="31"/>
    </location>
</feature>
<organism evidence="15 16">
    <name type="scientific">Microbotryum intermedium</name>
    <dbReference type="NCBI Taxonomy" id="269621"/>
    <lineage>
        <taxon>Eukaryota</taxon>
        <taxon>Fungi</taxon>
        <taxon>Dikarya</taxon>
        <taxon>Basidiomycota</taxon>
        <taxon>Pucciniomycotina</taxon>
        <taxon>Microbotryomycetes</taxon>
        <taxon>Microbotryales</taxon>
        <taxon>Microbotryaceae</taxon>
        <taxon>Microbotryum</taxon>
    </lineage>
</organism>
<feature type="compositionally biased region" description="Basic and acidic residues" evidence="13">
    <location>
        <begin position="1103"/>
        <end position="1126"/>
    </location>
</feature>
<feature type="compositionally biased region" description="Basic and acidic residues" evidence="13">
    <location>
        <begin position="1064"/>
        <end position="1083"/>
    </location>
</feature>
<comment type="catalytic activity">
    <reaction evidence="11">
        <text>[protein]-C-terminal L-amino acid-glycyl-phosphatidylethanolamide + H2O = [protein]-C-terminal L-amino acid-glycine + a 1,2-diacyl-sn-glycero-3-phosphoethanolamine</text>
        <dbReference type="Rhea" id="RHEA:67548"/>
        <dbReference type="Rhea" id="RHEA-COMP:17323"/>
        <dbReference type="Rhea" id="RHEA-COMP:17324"/>
        <dbReference type="ChEBI" id="CHEBI:15377"/>
        <dbReference type="ChEBI" id="CHEBI:64612"/>
        <dbReference type="ChEBI" id="CHEBI:172940"/>
        <dbReference type="ChEBI" id="CHEBI:172941"/>
    </reaction>
    <physiologicalReaction direction="left-to-right" evidence="11">
        <dbReference type="Rhea" id="RHEA:67549"/>
    </physiologicalReaction>
</comment>
<feature type="compositionally biased region" description="Polar residues" evidence="13">
    <location>
        <begin position="283"/>
        <end position="292"/>
    </location>
</feature>
<sequence length="1167" mass="123311">MTEDASISTATIRRHAVPTQYADTSTSSQLLSVEASAGSAPSPALESLQAVTSPLRPSIQSGAAIILPSAQASSPPRPLPSPAAVDDAVHVLRHDDVLKPQEHDIVLVADISHGPATDHDPSLQLDPNSLSAGSSSNKLTRWLSRASTDSSTSSSSTKNAKRLTRRANATQPSSTHDLRTGPVGPTISIASSSSAHSPSSSRSNSPIQIRRSSVSSDKDKESQSRTSATSRALGSLPFKNVRNKGKTSAASAHDGELEDWAEASFDDGATPPADARPQAAPKPTTTKSSGDAPTQPPPKNGVGRFSLRKTRSKLFGRPEVHDERESSIPEGLVAVSPTRRINKSSVTSALGMTRKKSGTWSTESLSRSPDLEAGLDPDFHPRAGASGSDPFAPPASPGGQSSVGGRIGGWFNSIMNNETSASNSPTAKEPPSPMLTSRALPRLSKSTSPGSASSSPSRASPPKRGSAMMLNTKGSGGRSLGPFDRFLDKTAQFLFDSDSHADKCEEEIWVLGVCHQATRSDDSSINDGGKTSPRMSRPSEEGVDGEVIILTPSSSTILGWPSTFYHDFYSRMALTYRSGFPPIPCATPGNAGGGGFLNSLSMSIGRGSNGRTADGLSSDTGWGCMLRTGQSLLANALMAVHLGRGELLKGNKWRRPLPALGLPSPTTPSQTHASTSSPPVNLPPSFATYARILSLFMDDPSPLAPFSVHRFALTGKQLGKEVGEWFGPSTAMGAIKSLVHDFPPAGLSVVGVNDGTIYRSEVEAASSVPTPSSTFDATTPEKTWERPVLILLGLRLGIEGVNPVYHEAIKAIFRFPQSVGIAGGRPSSSYYFVGAQANSLFYIDPHHPKPSIPFRQPPPELFGPAQSIPISSYPTPSPTVSSSVDASESFVSVPPPSQVKHDPKVAESLEAFFTEAYADTALASYHCDKVRKMALASLDPSMLLGFLIQDEKDWDDFVVRVQALSRDSKPIFSIADSPPAWMRKSMGGASSLSMNERPEKSRESVVGAEDADAAVASSDDFSEPDDWELDSTDGAGPSAETKAADVVNQIETKNDPSQCWIRPDPAEDWLREGSQDDAIREPRVVPAAEEETWSDASSPGKVDQTKAEERPDERSRGGERSSRELMELGQDDGVLISSPPSNAPIASSPGVDATHAVPVETAGMAEA</sequence>
<feature type="compositionally biased region" description="Low complexity" evidence="13">
    <location>
        <begin position="1136"/>
        <end position="1149"/>
    </location>
</feature>
<keyword evidence="6" id="KW-0645">Protease</keyword>
<evidence type="ECO:0000256" key="5">
    <source>
        <dbReference type="ARBA" id="ARBA00022490"/>
    </source>
</evidence>
<evidence type="ECO:0000256" key="9">
    <source>
        <dbReference type="ARBA" id="ARBA00022927"/>
    </source>
</evidence>
<dbReference type="GO" id="GO:0016485">
    <property type="term" value="P:protein processing"/>
    <property type="evidence" value="ECO:0007669"/>
    <property type="project" value="TreeGrafter"/>
</dbReference>
<feature type="compositionally biased region" description="Polar residues" evidence="13">
    <location>
        <begin position="1"/>
        <end position="11"/>
    </location>
</feature>
<dbReference type="InterPro" id="IPR046792">
    <property type="entry name" value="Peptidase_C54_cat"/>
</dbReference>
<dbReference type="Proteomes" id="UP000198372">
    <property type="component" value="Unassembled WGS sequence"/>
</dbReference>
<evidence type="ECO:0000256" key="7">
    <source>
        <dbReference type="ARBA" id="ARBA00022801"/>
    </source>
</evidence>
<evidence type="ECO:0000256" key="11">
    <source>
        <dbReference type="ARBA" id="ARBA00029362"/>
    </source>
</evidence>
<gene>
    <name evidence="15" type="ORF">BQ2448_1156</name>
</gene>
<proteinExistence type="inferred from homology"/>
<feature type="compositionally biased region" description="Low complexity" evidence="13">
    <location>
        <begin position="444"/>
        <end position="466"/>
    </location>
</feature>
<reference evidence="16" key="1">
    <citation type="submission" date="2016-09" db="EMBL/GenBank/DDBJ databases">
        <authorList>
            <person name="Jeantristanb JTB J.-T."/>
            <person name="Ricardo R."/>
        </authorList>
    </citation>
    <scope>NUCLEOTIDE SEQUENCE [LARGE SCALE GENOMIC DNA]</scope>
</reference>
<evidence type="ECO:0000256" key="12">
    <source>
        <dbReference type="ARBA" id="ARBA00030240"/>
    </source>
</evidence>
<evidence type="ECO:0000256" key="10">
    <source>
        <dbReference type="ARBA" id="ARBA00023006"/>
    </source>
</evidence>
<dbReference type="GO" id="GO:0034727">
    <property type="term" value="P:piecemeal microautophagy of the nucleus"/>
    <property type="evidence" value="ECO:0007669"/>
    <property type="project" value="TreeGrafter"/>
</dbReference>
<dbReference type="InterPro" id="IPR005078">
    <property type="entry name" value="Peptidase_C54"/>
</dbReference>
<name>A0A238F7C6_9BASI</name>
<keyword evidence="16" id="KW-1185">Reference proteome</keyword>
<dbReference type="GO" id="GO:0019786">
    <property type="term" value="F:protein-phosphatidylethanolamide deconjugating activity"/>
    <property type="evidence" value="ECO:0007669"/>
    <property type="project" value="InterPro"/>
</dbReference>
<keyword evidence="10" id="KW-0072">Autophagy</keyword>
<evidence type="ECO:0000256" key="6">
    <source>
        <dbReference type="ARBA" id="ARBA00022670"/>
    </source>
</evidence>
<evidence type="ECO:0000256" key="2">
    <source>
        <dbReference type="ARBA" id="ARBA00004496"/>
    </source>
</evidence>
<keyword evidence="7" id="KW-0378">Hydrolase</keyword>
<dbReference type="GO" id="GO:0000407">
    <property type="term" value="C:phagophore assembly site"/>
    <property type="evidence" value="ECO:0007669"/>
    <property type="project" value="UniProtKB-SubCell"/>
</dbReference>
<dbReference type="STRING" id="269621.A0A238F7C6"/>
<keyword evidence="8" id="KW-0788">Thiol protease</keyword>
<evidence type="ECO:0000313" key="15">
    <source>
        <dbReference type="EMBL" id="SCV69762.1"/>
    </source>
</evidence>
<feature type="compositionally biased region" description="Low complexity" evidence="13">
    <location>
        <begin position="1004"/>
        <end position="1019"/>
    </location>
</feature>
<feature type="compositionally biased region" description="Polar residues" evidence="13">
    <location>
        <begin position="125"/>
        <end position="137"/>
    </location>
</feature>
<dbReference type="PANTHER" id="PTHR22624">
    <property type="entry name" value="CYSTEINE PROTEASE ATG4"/>
    <property type="match status" value="1"/>
</dbReference>
<evidence type="ECO:0000256" key="4">
    <source>
        <dbReference type="ARBA" id="ARBA00022448"/>
    </source>
</evidence>
<dbReference type="GO" id="GO:0004197">
    <property type="term" value="F:cysteine-type endopeptidase activity"/>
    <property type="evidence" value="ECO:0007669"/>
    <property type="project" value="TreeGrafter"/>
</dbReference>
<evidence type="ECO:0000256" key="13">
    <source>
        <dbReference type="SAM" id="MobiDB-lite"/>
    </source>
</evidence>
<protein>
    <recommendedName>
        <fullName evidence="12">Autophagy-related protein 4</fullName>
    </recommendedName>
</protein>
<dbReference type="GO" id="GO:0015031">
    <property type="term" value="P:protein transport"/>
    <property type="evidence" value="ECO:0007669"/>
    <property type="project" value="UniProtKB-KW"/>
</dbReference>
<feature type="region of interest" description="Disordered" evidence="13">
    <location>
        <begin position="658"/>
        <end position="680"/>
    </location>
</feature>
<dbReference type="EMBL" id="FMSP01000005">
    <property type="protein sequence ID" value="SCV69762.1"/>
    <property type="molecule type" value="Genomic_DNA"/>
</dbReference>
<keyword evidence="4" id="KW-0813">Transport</keyword>
<dbReference type="InterPro" id="IPR038765">
    <property type="entry name" value="Papain-like_cys_pep_sf"/>
</dbReference>
<evidence type="ECO:0000256" key="8">
    <source>
        <dbReference type="ARBA" id="ARBA00022807"/>
    </source>
</evidence>
<feature type="compositionally biased region" description="Polar residues" evidence="13">
    <location>
        <begin position="667"/>
        <end position="679"/>
    </location>
</feature>
<keyword evidence="5" id="KW-0963">Cytoplasm</keyword>
<dbReference type="OrthoDB" id="2960936at2759"/>
<evidence type="ECO:0000256" key="1">
    <source>
        <dbReference type="ARBA" id="ARBA00004329"/>
    </source>
</evidence>
<evidence type="ECO:0000259" key="14">
    <source>
        <dbReference type="Pfam" id="PF03416"/>
    </source>
</evidence>
<feature type="region of interest" description="Disordered" evidence="13">
    <location>
        <begin position="1"/>
        <end position="49"/>
    </location>
</feature>
<feature type="compositionally biased region" description="Polar residues" evidence="13">
    <location>
        <begin position="413"/>
        <end position="426"/>
    </location>
</feature>
<comment type="subcellular location">
    <subcellularLocation>
        <location evidence="2">Cytoplasm</location>
    </subcellularLocation>
    <subcellularLocation>
        <location evidence="1">Preautophagosomal structure</location>
    </subcellularLocation>
</comment>
<accession>A0A238F7C6</accession>
<feature type="compositionally biased region" description="Acidic residues" evidence="13">
    <location>
        <begin position="1020"/>
        <end position="1031"/>
    </location>
</feature>
<feature type="region of interest" description="Disordered" evidence="13">
    <location>
        <begin position="143"/>
        <end position="481"/>
    </location>
</feature>
<dbReference type="GO" id="GO:0035973">
    <property type="term" value="P:aggrephagy"/>
    <property type="evidence" value="ECO:0007669"/>
    <property type="project" value="TreeGrafter"/>
</dbReference>
<dbReference type="GO" id="GO:0000423">
    <property type="term" value="P:mitophagy"/>
    <property type="evidence" value="ECO:0007669"/>
    <property type="project" value="TreeGrafter"/>
</dbReference>
<comment type="similarity">
    <text evidence="3">Belongs to the peptidase C54 family.</text>
</comment>
<dbReference type="SUPFAM" id="SSF54001">
    <property type="entry name" value="Cysteine proteinases"/>
    <property type="match status" value="1"/>
</dbReference>
<evidence type="ECO:0000256" key="3">
    <source>
        <dbReference type="ARBA" id="ARBA00010958"/>
    </source>
</evidence>
<dbReference type="AlphaFoldDB" id="A0A238F7C6"/>
<feature type="region of interest" description="Disordered" evidence="13">
    <location>
        <begin position="985"/>
        <end position="1167"/>
    </location>
</feature>
<dbReference type="GO" id="GO:0000045">
    <property type="term" value="P:autophagosome assembly"/>
    <property type="evidence" value="ECO:0007669"/>
    <property type="project" value="TreeGrafter"/>
</dbReference>
<feature type="region of interest" description="Disordered" evidence="13">
    <location>
        <begin position="519"/>
        <end position="542"/>
    </location>
</feature>
<feature type="region of interest" description="Disordered" evidence="13">
    <location>
        <begin position="118"/>
        <end position="137"/>
    </location>
</feature>
<feature type="compositionally biased region" description="Polar residues" evidence="13">
    <location>
        <begin position="358"/>
        <end position="367"/>
    </location>
</feature>
<feature type="domain" description="Peptidase C54 catalytic" evidence="14">
    <location>
        <begin position="562"/>
        <end position="958"/>
    </location>
</feature>
<feature type="compositionally biased region" description="Low complexity" evidence="13">
    <location>
        <begin position="147"/>
        <end position="157"/>
    </location>
</feature>
<feature type="compositionally biased region" description="Basic and acidic residues" evidence="13">
    <location>
        <begin position="316"/>
        <end position="327"/>
    </location>
</feature>
<dbReference type="Pfam" id="PF03416">
    <property type="entry name" value="Peptidase_C54"/>
    <property type="match status" value="1"/>
</dbReference>
<feature type="compositionally biased region" description="Low complexity" evidence="13">
    <location>
        <begin position="187"/>
        <end position="213"/>
    </location>
</feature>
<feature type="compositionally biased region" description="Acidic residues" evidence="13">
    <location>
        <begin position="256"/>
        <end position="265"/>
    </location>
</feature>
<keyword evidence="9" id="KW-0653">Protein transport</keyword>